<dbReference type="RefSeq" id="WP_208109732.1">
    <property type="nucleotide sequence ID" value="NZ_SNYW01000006.1"/>
</dbReference>
<comment type="caution">
    <text evidence="1">The sequence shown here is derived from an EMBL/GenBank/DDBJ whole genome shotgun (WGS) entry which is preliminary data.</text>
</comment>
<proteinExistence type="predicted"/>
<dbReference type="AlphaFoldDB" id="A0A4R6WS69"/>
<protein>
    <recommendedName>
        <fullName evidence="3">Glycosyl transferase family 8</fullName>
    </recommendedName>
</protein>
<dbReference type="InterPro" id="IPR029044">
    <property type="entry name" value="Nucleotide-diphossugar_trans"/>
</dbReference>
<keyword evidence="2" id="KW-1185">Reference proteome</keyword>
<dbReference type="PANTHER" id="PTHR35105:SF2">
    <property type="entry name" value="PROTEIN CDI"/>
    <property type="match status" value="1"/>
</dbReference>
<evidence type="ECO:0000313" key="2">
    <source>
        <dbReference type="Proteomes" id="UP000295783"/>
    </source>
</evidence>
<organism evidence="1 2">
    <name type="scientific">Dongia mobilis</name>
    <dbReference type="NCBI Taxonomy" id="578943"/>
    <lineage>
        <taxon>Bacteria</taxon>
        <taxon>Pseudomonadati</taxon>
        <taxon>Pseudomonadota</taxon>
        <taxon>Alphaproteobacteria</taxon>
        <taxon>Rhodospirillales</taxon>
        <taxon>Dongiaceae</taxon>
        <taxon>Dongia</taxon>
    </lineage>
</organism>
<dbReference type="Proteomes" id="UP000295783">
    <property type="component" value="Unassembled WGS sequence"/>
</dbReference>
<evidence type="ECO:0008006" key="3">
    <source>
        <dbReference type="Google" id="ProtNLM"/>
    </source>
</evidence>
<sequence>MSGQTYEQPLRIFIGYDHRQAVAYNVLQFSILRRCSKPVAITPLVLPTLPMTRKGLTPFTFSRFLTPWLGGYQGWAMFMDIDYLCLADLAELFALTDDRYAAMVSKNVKRFEWASMILFNCGHPANRILTPDYVEDPKQCKAPHGLDWLPEELVGDLPREWNHLVGYDPPRSDAKLVHYTQGMPIFPETAGSEYTEEWKAEHQAANQTRGWQELMAHSVHSAKTAGGGRVAKLHKDAILSN</sequence>
<evidence type="ECO:0000313" key="1">
    <source>
        <dbReference type="EMBL" id="TDQ84366.1"/>
    </source>
</evidence>
<dbReference type="EMBL" id="SNYW01000006">
    <property type="protein sequence ID" value="TDQ84366.1"/>
    <property type="molecule type" value="Genomic_DNA"/>
</dbReference>
<reference evidence="1 2" key="1">
    <citation type="submission" date="2019-03" db="EMBL/GenBank/DDBJ databases">
        <title>Genomic Encyclopedia of Type Strains, Phase III (KMG-III): the genomes of soil and plant-associated and newly described type strains.</title>
        <authorList>
            <person name="Whitman W."/>
        </authorList>
    </citation>
    <scope>NUCLEOTIDE SEQUENCE [LARGE SCALE GENOMIC DNA]</scope>
    <source>
        <strain evidence="1 2">CGMCC 1.7660</strain>
    </source>
</reference>
<dbReference type="Gene3D" id="3.90.550.10">
    <property type="entry name" value="Spore Coat Polysaccharide Biosynthesis Protein SpsA, Chain A"/>
    <property type="match status" value="1"/>
</dbReference>
<dbReference type="PANTHER" id="PTHR35105">
    <property type="entry name" value="EXPRESSED PROTEIN"/>
    <property type="match status" value="1"/>
</dbReference>
<gene>
    <name evidence="1" type="ORF">A8950_0917</name>
</gene>
<dbReference type="SUPFAM" id="SSF53448">
    <property type="entry name" value="Nucleotide-diphospho-sugar transferases"/>
    <property type="match status" value="1"/>
</dbReference>
<accession>A0A4R6WS69</accession>
<name>A0A4R6WS69_9PROT</name>